<dbReference type="EMBL" id="FQXB01000003">
    <property type="protein sequence ID" value="SHH17761.1"/>
    <property type="molecule type" value="Genomic_DNA"/>
</dbReference>
<dbReference type="InterPro" id="IPR012171">
    <property type="entry name" value="Fatty_acid_desaturase"/>
</dbReference>
<feature type="transmembrane region" description="Helical" evidence="1">
    <location>
        <begin position="145"/>
        <end position="164"/>
    </location>
</feature>
<dbReference type="STRING" id="1508389.SAMN05444003_2329"/>
<feature type="transmembrane region" description="Helical" evidence="1">
    <location>
        <begin position="202"/>
        <end position="223"/>
    </location>
</feature>
<feature type="transmembrane region" description="Helical" evidence="1">
    <location>
        <begin position="48"/>
        <end position="67"/>
    </location>
</feature>
<reference evidence="3 4" key="1">
    <citation type="submission" date="2016-11" db="EMBL/GenBank/DDBJ databases">
        <authorList>
            <person name="Jaros S."/>
            <person name="Januszkiewicz K."/>
            <person name="Wedrychowicz H."/>
        </authorList>
    </citation>
    <scope>NUCLEOTIDE SEQUENCE [LARGE SCALE GENOMIC DNA]</scope>
    <source>
        <strain evidence="3 4">DSM 28715</strain>
    </source>
</reference>
<sequence>MSDRVMELRKAARQFATSDNPRAWRELAGTLGLYIPAYLIAITQYSNLLLFIPAMVITIAMTMRIYMIQHDCIHRSFFKMRSTNDITGKLLSPIAMTPYEATRYNHNLHHAHVSDLDRRDTFEIYVMTLREWEQSGFWKRLAYRIYRSPFVLVFTGPFIVYLLLRRFPLCCLRTGIGDQIIHNLLILGQIGLTYLIAGTNGLWVWLLIVYLTSTLGVLIPYIVHNFENIHWGTRPDMDFATGALDGSSVLDWGWLFHKAVMNIGYHDLHHLNAKIPGYKLKEAHEYLEAQGLLQPVKIGFFQGLSCYQWKLYDEEGGKMIPFPKTKDGQMITA</sequence>
<dbReference type="PANTHER" id="PTHR32100">
    <property type="entry name" value="OMEGA-6 FATTY ACID DESATURASE, CHLOROPLASTIC"/>
    <property type="match status" value="1"/>
</dbReference>
<feature type="domain" description="Fatty acid desaturase" evidence="2">
    <location>
        <begin position="49"/>
        <end position="290"/>
    </location>
</feature>
<dbReference type="Pfam" id="PF00487">
    <property type="entry name" value="FA_desaturase"/>
    <property type="match status" value="1"/>
</dbReference>
<dbReference type="OrthoDB" id="9769653at2"/>
<protein>
    <submittedName>
        <fullName evidence="3">Omega-6 fatty acid desaturase (Delta-12 desaturase)</fullName>
    </submittedName>
</protein>
<keyword evidence="1" id="KW-0812">Transmembrane</keyword>
<dbReference type="RefSeq" id="WP_083526265.1">
    <property type="nucleotide sequence ID" value="NZ_FQXB01000003.1"/>
</dbReference>
<dbReference type="InterPro" id="IPR005804">
    <property type="entry name" value="FA_desaturase_dom"/>
</dbReference>
<accession>A0A1M5QV02</accession>
<dbReference type="GO" id="GO:0016491">
    <property type="term" value="F:oxidoreductase activity"/>
    <property type="evidence" value="ECO:0007669"/>
    <property type="project" value="InterPro"/>
</dbReference>
<gene>
    <name evidence="3" type="ORF">SAMN05444003_2329</name>
</gene>
<keyword evidence="4" id="KW-1185">Reference proteome</keyword>
<keyword evidence="1" id="KW-0472">Membrane</keyword>
<dbReference type="Proteomes" id="UP000184074">
    <property type="component" value="Unassembled WGS sequence"/>
</dbReference>
<dbReference type="AlphaFoldDB" id="A0A1M5QV02"/>
<evidence type="ECO:0000313" key="4">
    <source>
        <dbReference type="Proteomes" id="UP000184074"/>
    </source>
</evidence>
<evidence type="ECO:0000256" key="1">
    <source>
        <dbReference type="SAM" id="Phobius"/>
    </source>
</evidence>
<organism evidence="3 4">
    <name type="scientific">Cognatiyoonia sediminum</name>
    <dbReference type="NCBI Taxonomy" id="1508389"/>
    <lineage>
        <taxon>Bacteria</taxon>
        <taxon>Pseudomonadati</taxon>
        <taxon>Pseudomonadota</taxon>
        <taxon>Alphaproteobacteria</taxon>
        <taxon>Rhodobacterales</taxon>
        <taxon>Paracoccaceae</taxon>
        <taxon>Cognatiyoonia</taxon>
    </lineage>
</organism>
<evidence type="ECO:0000313" key="3">
    <source>
        <dbReference type="EMBL" id="SHH17761.1"/>
    </source>
</evidence>
<name>A0A1M5QV02_9RHOB</name>
<keyword evidence="1" id="KW-1133">Transmembrane helix</keyword>
<evidence type="ECO:0000259" key="2">
    <source>
        <dbReference type="Pfam" id="PF00487"/>
    </source>
</evidence>
<proteinExistence type="predicted"/>
<dbReference type="GO" id="GO:0006629">
    <property type="term" value="P:lipid metabolic process"/>
    <property type="evidence" value="ECO:0007669"/>
    <property type="project" value="InterPro"/>
</dbReference>